<organism evidence="2 3">
    <name type="scientific">Carpinus fangiana</name>
    <dbReference type="NCBI Taxonomy" id="176857"/>
    <lineage>
        <taxon>Eukaryota</taxon>
        <taxon>Viridiplantae</taxon>
        <taxon>Streptophyta</taxon>
        <taxon>Embryophyta</taxon>
        <taxon>Tracheophyta</taxon>
        <taxon>Spermatophyta</taxon>
        <taxon>Magnoliopsida</taxon>
        <taxon>eudicotyledons</taxon>
        <taxon>Gunneridae</taxon>
        <taxon>Pentapetalae</taxon>
        <taxon>rosids</taxon>
        <taxon>fabids</taxon>
        <taxon>Fagales</taxon>
        <taxon>Betulaceae</taxon>
        <taxon>Carpinus</taxon>
    </lineage>
</organism>
<feature type="transmembrane region" description="Helical" evidence="1">
    <location>
        <begin position="39"/>
        <end position="60"/>
    </location>
</feature>
<dbReference type="EMBL" id="CM017323">
    <property type="protein sequence ID" value="KAE8023215.1"/>
    <property type="molecule type" value="Genomic_DNA"/>
</dbReference>
<evidence type="ECO:0000313" key="3">
    <source>
        <dbReference type="Proteomes" id="UP000327013"/>
    </source>
</evidence>
<dbReference type="Proteomes" id="UP000327013">
    <property type="component" value="Chromosome 3"/>
</dbReference>
<protein>
    <submittedName>
        <fullName evidence="2">Uncharacterized protein</fullName>
    </submittedName>
</protein>
<evidence type="ECO:0000313" key="2">
    <source>
        <dbReference type="EMBL" id="KAE8023215.1"/>
    </source>
</evidence>
<sequence>MDLKAFRRQSSSSKPAGLPRTLRATRVAFTKSGFTTMKLLKILAASLVTLPVLVTLALIFRNPPADRIAG</sequence>
<dbReference type="AlphaFoldDB" id="A0A5N6R327"/>
<gene>
    <name evidence="2" type="ORF">FH972_008941</name>
</gene>
<accession>A0A5N6R327</accession>
<keyword evidence="1" id="KW-0472">Membrane</keyword>
<proteinExistence type="predicted"/>
<evidence type="ECO:0000256" key="1">
    <source>
        <dbReference type="SAM" id="Phobius"/>
    </source>
</evidence>
<keyword evidence="3" id="KW-1185">Reference proteome</keyword>
<reference evidence="2 3" key="1">
    <citation type="submission" date="2019-06" db="EMBL/GenBank/DDBJ databases">
        <title>A chromosomal-level reference genome of Carpinus fangiana (Coryloideae, Betulaceae).</title>
        <authorList>
            <person name="Yang X."/>
            <person name="Wang Z."/>
            <person name="Zhang L."/>
            <person name="Hao G."/>
            <person name="Liu J."/>
            <person name="Yang Y."/>
        </authorList>
    </citation>
    <scope>NUCLEOTIDE SEQUENCE [LARGE SCALE GENOMIC DNA]</scope>
    <source>
        <strain evidence="2">Cfa_2016G</strain>
        <tissue evidence="2">Leaf</tissue>
    </source>
</reference>
<keyword evidence="1" id="KW-1133">Transmembrane helix</keyword>
<keyword evidence="1" id="KW-0812">Transmembrane</keyword>
<name>A0A5N6R327_9ROSI</name>